<feature type="region of interest" description="Disordered" evidence="1">
    <location>
        <begin position="1"/>
        <end position="35"/>
    </location>
</feature>
<feature type="non-terminal residue" evidence="2">
    <location>
        <position position="117"/>
    </location>
</feature>
<dbReference type="Proteomes" id="UP000654075">
    <property type="component" value="Unassembled WGS sequence"/>
</dbReference>
<organism evidence="2 3">
    <name type="scientific">Polarella glacialis</name>
    <name type="common">Dinoflagellate</name>
    <dbReference type="NCBI Taxonomy" id="89957"/>
    <lineage>
        <taxon>Eukaryota</taxon>
        <taxon>Sar</taxon>
        <taxon>Alveolata</taxon>
        <taxon>Dinophyceae</taxon>
        <taxon>Suessiales</taxon>
        <taxon>Suessiaceae</taxon>
        <taxon>Polarella</taxon>
    </lineage>
</organism>
<evidence type="ECO:0000313" key="3">
    <source>
        <dbReference type="Proteomes" id="UP000654075"/>
    </source>
</evidence>
<reference evidence="2" key="1">
    <citation type="submission" date="2021-02" db="EMBL/GenBank/DDBJ databases">
        <authorList>
            <person name="Dougan E. K."/>
            <person name="Rhodes N."/>
            <person name="Thang M."/>
            <person name="Chan C."/>
        </authorList>
    </citation>
    <scope>NUCLEOTIDE SEQUENCE</scope>
</reference>
<name>A0A813ELL3_POLGL</name>
<protein>
    <submittedName>
        <fullName evidence="2">Uncharacterized protein</fullName>
    </submittedName>
</protein>
<evidence type="ECO:0000256" key="1">
    <source>
        <dbReference type="SAM" id="MobiDB-lite"/>
    </source>
</evidence>
<feature type="region of interest" description="Disordered" evidence="1">
    <location>
        <begin position="65"/>
        <end position="117"/>
    </location>
</feature>
<evidence type="ECO:0000313" key="2">
    <source>
        <dbReference type="EMBL" id="CAE8602937.1"/>
    </source>
</evidence>
<keyword evidence="3" id="KW-1185">Reference proteome</keyword>
<accession>A0A813ELL3</accession>
<feature type="compositionally biased region" description="Low complexity" evidence="1">
    <location>
        <begin position="88"/>
        <end position="117"/>
    </location>
</feature>
<dbReference type="AlphaFoldDB" id="A0A813ELL3"/>
<proteinExistence type="predicted"/>
<sequence length="117" mass="12598">DGADGRQGLQRRPESARATRPQALPSSEHGCPTSAHGWLSVEEKLGTDDFQVPFEEILLQISTAKGQLNEGEGGHAATQPDLRPRAPSRPASARSQSRPMSRPMSARSRPMSARSAQ</sequence>
<gene>
    <name evidence="2" type="ORF">PGLA1383_LOCUS21168</name>
</gene>
<comment type="caution">
    <text evidence="2">The sequence shown here is derived from an EMBL/GenBank/DDBJ whole genome shotgun (WGS) entry which is preliminary data.</text>
</comment>
<dbReference type="EMBL" id="CAJNNV010014824">
    <property type="protein sequence ID" value="CAE8602937.1"/>
    <property type="molecule type" value="Genomic_DNA"/>
</dbReference>